<feature type="non-terminal residue" evidence="2">
    <location>
        <position position="1"/>
    </location>
</feature>
<keyword evidence="3" id="KW-1185">Reference proteome</keyword>
<gene>
    <name evidence="2" type="ORF">E1284_34085</name>
</gene>
<dbReference type="RefSeq" id="WP_131944280.1">
    <property type="nucleotide sequence ID" value="NZ_SMJW01000272.1"/>
</dbReference>
<accession>A0A4R4NFI4</accession>
<dbReference type="AlphaFoldDB" id="A0A4R4NFI4"/>
<protein>
    <submittedName>
        <fullName evidence="2">DUF4389 domain-containing protein</fullName>
    </submittedName>
</protein>
<proteinExistence type="predicted"/>
<dbReference type="Proteomes" id="UP000295431">
    <property type="component" value="Unassembled WGS sequence"/>
</dbReference>
<evidence type="ECO:0000256" key="1">
    <source>
        <dbReference type="SAM" id="Phobius"/>
    </source>
</evidence>
<keyword evidence="1" id="KW-0812">Transmembrane</keyword>
<sequence length="120" mass="13623">AYASEPVPAREPEPDREPTVTVDLPFPAAWRGPRRWFTLLRGLLVVPHLVVMLVMYALLVVVMVGSWLVIPFTGRYPRPLYGLVVGCQRWSNRVVAYAFGLTGEKLPPFRTLPRARRTSH</sequence>
<keyword evidence="1" id="KW-1133">Transmembrane helix</keyword>
<dbReference type="InterPro" id="IPR025498">
    <property type="entry name" value="DUF4389"/>
</dbReference>
<evidence type="ECO:0000313" key="2">
    <source>
        <dbReference type="EMBL" id="TDC06333.1"/>
    </source>
</evidence>
<name>A0A4R4NFI4_9ACTN</name>
<feature type="transmembrane region" description="Helical" evidence="1">
    <location>
        <begin position="45"/>
        <end position="70"/>
    </location>
</feature>
<organism evidence="2 3">
    <name type="scientific">Actinomadura bangladeshensis</name>
    <dbReference type="NCBI Taxonomy" id="453573"/>
    <lineage>
        <taxon>Bacteria</taxon>
        <taxon>Bacillati</taxon>
        <taxon>Actinomycetota</taxon>
        <taxon>Actinomycetes</taxon>
        <taxon>Streptosporangiales</taxon>
        <taxon>Thermomonosporaceae</taxon>
        <taxon>Actinomadura</taxon>
    </lineage>
</organism>
<dbReference type="EMBL" id="SMJW01000272">
    <property type="protein sequence ID" value="TDC06333.1"/>
    <property type="molecule type" value="Genomic_DNA"/>
</dbReference>
<evidence type="ECO:0000313" key="3">
    <source>
        <dbReference type="Proteomes" id="UP000295431"/>
    </source>
</evidence>
<dbReference type="Pfam" id="PF14333">
    <property type="entry name" value="DUF4389"/>
    <property type="match status" value="1"/>
</dbReference>
<keyword evidence="1" id="KW-0472">Membrane</keyword>
<comment type="caution">
    <text evidence="2">The sequence shown here is derived from an EMBL/GenBank/DDBJ whole genome shotgun (WGS) entry which is preliminary data.</text>
</comment>
<dbReference type="OrthoDB" id="156718at2"/>
<reference evidence="2 3" key="1">
    <citation type="submission" date="2019-03" db="EMBL/GenBank/DDBJ databases">
        <title>Draft genome sequences of novel Actinobacteria.</title>
        <authorList>
            <person name="Sahin N."/>
            <person name="Ay H."/>
            <person name="Saygin H."/>
        </authorList>
    </citation>
    <scope>NUCLEOTIDE SEQUENCE [LARGE SCALE GENOMIC DNA]</scope>
    <source>
        <strain evidence="2 3">DSM 45347</strain>
    </source>
</reference>